<dbReference type="Proteomes" id="UP001551675">
    <property type="component" value="Unassembled WGS sequence"/>
</dbReference>
<evidence type="ECO:0000313" key="2">
    <source>
        <dbReference type="Proteomes" id="UP001551675"/>
    </source>
</evidence>
<sequence length="71" mass="8137">MHFHGTNRLLRIKAQLGVLAGQADRDLCVDQDWWAHRLGWTVTRTGFGARHYRDPRFDLVLELEAAGPPVK</sequence>
<evidence type="ECO:0008006" key="3">
    <source>
        <dbReference type="Google" id="ProtNLM"/>
    </source>
</evidence>
<comment type="caution">
    <text evidence="1">The sequence shown here is derived from an EMBL/GenBank/DDBJ whole genome shotgun (WGS) entry which is preliminary data.</text>
</comment>
<gene>
    <name evidence="1" type="ORF">AB0I59_25290</name>
</gene>
<keyword evidence="2" id="KW-1185">Reference proteome</keyword>
<organism evidence="1 2">
    <name type="scientific">Microtetraspora glauca</name>
    <dbReference type="NCBI Taxonomy" id="1996"/>
    <lineage>
        <taxon>Bacteria</taxon>
        <taxon>Bacillati</taxon>
        <taxon>Actinomycetota</taxon>
        <taxon>Actinomycetes</taxon>
        <taxon>Streptosporangiales</taxon>
        <taxon>Streptosporangiaceae</taxon>
        <taxon>Microtetraspora</taxon>
    </lineage>
</organism>
<reference evidence="1 2" key="1">
    <citation type="submission" date="2024-06" db="EMBL/GenBank/DDBJ databases">
        <title>The Natural Products Discovery Center: Release of the First 8490 Sequenced Strains for Exploring Actinobacteria Biosynthetic Diversity.</title>
        <authorList>
            <person name="Kalkreuter E."/>
            <person name="Kautsar S.A."/>
            <person name="Yang D."/>
            <person name="Bader C.D."/>
            <person name="Teijaro C.N."/>
            <person name="Fluegel L."/>
            <person name="Davis C.M."/>
            <person name="Simpson J.R."/>
            <person name="Lauterbach L."/>
            <person name="Steele A.D."/>
            <person name="Gui C."/>
            <person name="Meng S."/>
            <person name="Li G."/>
            <person name="Viehrig K."/>
            <person name="Ye F."/>
            <person name="Su P."/>
            <person name="Kiefer A.F."/>
            <person name="Nichols A."/>
            <person name="Cepeda A.J."/>
            <person name="Yan W."/>
            <person name="Fan B."/>
            <person name="Jiang Y."/>
            <person name="Adhikari A."/>
            <person name="Zheng C.-J."/>
            <person name="Schuster L."/>
            <person name="Cowan T.M."/>
            <person name="Smanski M.J."/>
            <person name="Chevrette M.G."/>
            <person name="De Carvalho L.P.S."/>
            <person name="Shen B."/>
        </authorList>
    </citation>
    <scope>NUCLEOTIDE SEQUENCE [LARGE SCALE GENOMIC DNA]</scope>
    <source>
        <strain evidence="1 2">NPDC050100</strain>
    </source>
</reference>
<dbReference type="RefSeq" id="WP_061253894.1">
    <property type="nucleotide sequence ID" value="NZ_JBFALK010000014.1"/>
</dbReference>
<proteinExistence type="predicted"/>
<protein>
    <recommendedName>
        <fullName evidence="3">DUF559 domain-containing protein</fullName>
    </recommendedName>
</protein>
<evidence type="ECO:0000313" key="1">
    <source>
        <dbReference type="EMBL" id="MEV0971931.1"/>
    </source>
</evidence>
<name>A0ABV3GJW5_MICGL</name>
<dbReference type="EMBL" id="JBFALK010000014">
    <property type="protein sequence ID" value="MEV0971931.1"/>
    <property type="molecule type" value="Genomic_DNA"/>
</dbReference>
<accession>A0ABV3GJW5</accession>